<dbReference type="GO" id="GO:0020037">
    <property type="term" value="F:heme binding"/>
    <property type="evidence" value="ECO:0007669"/>
    <property type="project" value="InterPro"/>
</dbReference>
<dbReference type="InterPro" id="IPR000971">
    <property type="entry name" value="Globin"/>
</dbReference>
<protein>
    <recommendedName>
        <fullName evidence="2">Globin domain-containing protein</fullName>
    </recommendedName>
</protein>
<feature type="compositionally biased region" description="Low complexity" evidence="1">
    <location>
        <begin position="404"/>
        <end position="414"/>
    </location>
</feature>
<gene>
    <name evidence="3" type="ORF">MENT_LOCUS6112</name>
</gene>
<dbReference type="InterPro" id="IPR044399">
    <property type="entry name" value="Mb-like_M"/>
</dbReference>
<dbReference type="SUPFAM" id="SSF46458">
    <property type="entry name" value="Globin-like"/>
    <property type="match status" value="1"/>
</dbReference>
<reference evidence="3 4" key="1">
    <citation type="submission" date="2020-08" db="EMBL/GenBank/DDBJ databases">
        <authorList>
            <person name="Koutsovoulos G."/>
            <person name="Danchin GJ E."/>
        </authorList>
    </citation>
    <scope>NUCLEOTIDE SEQUENCE [LARGE SCALE GENOMIC DNA]</scope>
</reference>
<dbReference type="OrthoDB" id="5859312at2759"/>
<accession>A0A6V7U0A3</accession>
<evidence type="ECO:0000256" key="1">
    <source>
        <dbReference type="SAM" id="MobiDB-lite"/>
    </source>
</evidence>
<dbReference type="Gene3D" id="1.10.490.10">
    <property type="entry name" value="Globins"/>
    <property type="match status" value="2"/>
</dbReference>
<evidence type="ECO:0000313" key="3">
    <source>
        <dbReference type="EMBL" id="CAD2139370.1"/>
    </source>
</evidence>
<proteinExistence type="predicted"/>
<feature type="region of interest" description="Disordered" evidence="1">
    <location>
        <begin position="393"/>
        <end position="422"/>
    </location>
</feature>
<dbReference type="CDD" id="cd01040">
    <property type="entry name" value="Mb-like"/>
    <property type="match status" value="1"/>
</dbReference>
<name>A0A6V7U0A3_MELEN</name>
<dbReference type="AlphaFoldDB" id="A0A6V7U0A3"/>
<evidence type="ECO:0000313" key="4">
    <source>
        <dbReference type="Proteomes" id="UP000580250"/>
    </source>
</evidence>
<dbReference type="GO" id="GO:0019825">
    <property type="term" value="F:oxygen binding"/>
    <property type="evidence" value="ECO:0007669"/>
    <property type="project" value="InterPro"/>
</dbReference>
<evidence type="ECO:0000259" key="2">
    <source>
        <dbReference type="PROSITE" id="PS01033"/>
    </source>
</evidence>
<dbReference type="InterPro" id="IPR009050">
    <property type="entry name" value="Globin-like_sf"/>
</dbReference>
<organism evidence="3 4">
    <name type="scientific">Meloidogyne enterolobii</name>
    <name type="common">Root-knot nematode worm</name>
    <name type="synonym">Meloidogyne mayaguensis</name>
    <dbReference type="NCBI Taxonomy" id="390850"/>
    <lineage>
        <taxon>Eukaryota</taxon>
        <taxon>Metazoa</taxon>
        <taxon>Ecdysozoa</taxon>
        <taxon>Nematoda</taxon>
        <taxon>Chromadorea</taxon>
        <taxon>Rhabditida</taxon>
        <taxon>Tylenchina</taxon>
        <taxon>Tylenchomorpha</taxon>
        <taxon>Tylenchoidea</taxon>
        <taxon>Meloidogynidae</taxon>
        <taxon>Meloidogyninae</taxon>
        <taxon>Meloidogyne</taxon>
    </lineage>
</organism>
<dbReference type="EMBL" id="CAJEWN010000023">
    <property type="protein sequence ID" value="CAD2139370.1"/>
    <property type="molecule type" value="Genomic_DNA"/>
</dbReference>
<comment type="caution">
    <text evidence="3">The sequence shown here is derived from an EMBL/GenBank/DDBJ whole genome shotgun (WGS) entry which is preliminary data.</text>
</comment>
<sequence length="439" mass="49573">MDLLSPSISSTPKIGTDPLTRKRQSFTVYEMITNNERKQQKQLFNNNCSSSSFDNWNVNNNKNNNSKIGQSIRDVMKELTCPTVQFCFGNNIINSQNSSNILLNNLKDRPNINSMPSLINALTQAEQTIMEHNYYLQNRKQQIQQNTRSPSVSGNFSIGLTTTTINKGRRLSERLVNENNNGIIKGRLERSNSVLSSRNGNTNLNFIPELTPQQVSNLRRSWKHINTKGLYDVIRRAFSKLESSAPNVRSAFKNNYLDNQQQKNIGGISKCGGIECELRLIGARHVPCYEYFNLSVTQLEQLGEALAEQFFKLDGIRQSKETTKVWRTLIAHIIDYIRDGFETELRLKRRKRTTNALLGNCGDAAGVVGPPTVEMALAPFESKFLKRNSMPGLKRQSSSITSNTPLTASTSTKTTNKKEKTGPFFKTELTNITKKLCNM</sequence>
<dbReference type="InterPro" id="IPR012292">
    <property type="entry name" value="Globin/Proto"/>
</dbReference>
<dbReference type="PROSITE" id="PS01033">
    <property type="entry name" value="GLOBIN"/>
    <property type="match status" value="1"/>
</dbReference>
<dbReference type="Proteomes" id="UP000580250">
    <property type="component" value="Unassembled WGS sequence"/>
</dbReference>
<feature type="domain" description="Globin" evidence="2">
    <location>
        <begin position="209"/>
        <end position="342"/>
    </location>
</feature>